<dbReference type="GO" id="GO:0015347">
    <property type="term" value="F:sodium-independent organic anion transmembrane transporter activity"/>
    <property type="evidence" value="ECO:0007669"/>
    <property type="project" value="TreeGrafter"/>
</dbReference>
<feature type="transmembrane region" description="Helical" evidence="9">
    <location>
        <begin position="615"/>
        <end position="641"/>
    </location>
</feature>
<feature type="compositionally biased region" description="Basic and acidic residues" evidence="8">
    <location>
        <begin position="935"/>
        <end position="948"/>
    </location>
</feature>
<dbReference type="OrthoDB" id="5062115at2759"/>
<dbReference type="InterPro" id="IPR036058">
    <property type="entry name" value="Kazal_dom_sf"/>
</dbReference>
<comment type="similarity">
    <text evidence="2">Belongs to the organo anion transporter (TC 2.A.60) family.</text>
</comment>
<reference evidence="12 13" key="1">
    <citation type="submission" date="2014-07" db="EMBL/GenBank/DDBJ databases">
        <title>Genomic and transcriptomic analysis on Apis cerana provide comprehensive insights into honey bee biology.</title>
        <authorList>
            <person name="Diao Q."/>
            <person name="Sun L."/>
            <person name="Zheng H."/>
            <person name="Zheng H."/>
            <person name="Xu S."/>
            <person name="Wang S."/>
            <person name="Zeng Z."/>
            <person name="Hu F."/>
            <person name="Su S."/>
            <person name="Wu J."/>
        </authorList>
    </citation>
    <scope>NUCLEOTIDE SEQUENCE [LARGE SCALE GENOMIC DNA]</scope>
    <source>
        <tissue evidence="12">Pupae without intestine</tissue>
    </source>
</reference>
<feature type="transmembrane region" description="Helical" evidence="9">
    <location>
        <begin position="359"/>
        <end position="382"/>
    </location>
</feature>
<feature type="transmembrane region" description="Helical" evidence="9">
    <location>
        <begin position="174"/>
        <end position="193"/>
    </location>
</feature>
<feature type="transmembrane region" description="Helical" evidence="9">
    <location>
        <begin position="135"/>
        <end position="154"/>
    </location>
</feature>
<name>A0A2A3E725_APICC</name>
<dbReference type="InterPro" id="IPR036259">
    <property type="entry name" value="MFS_trans_sf"/>
</dbReference>
<feature type="compositionally biased region" description="Polar residues" evidence="8">
    <location>
        <begin position="892"/>
        <end position="902"/>
    </location>
</feature>
<feature type="transmembrane region" description="Helical" evidence="9">
    <location>
        <begin position="200"/>
        <end position="219"/>
    </location>
</feature>
<evidence type="ECO:0000256" key="4">
    <source>
        <dbReference type="ARBA" id="ARBA00022692"/>
    </source>
</evidence>
<evidence type="ECO:0000256" key="8">
    <source>
        <dbReference type="SAM" id="MobiDB-lite"/>
    </source>
</evidence>
<dbReference type="GO" id="GO:0016323">
    <property type="term" value="C:basolateral plasma membrane"/>
    <property type="evidence" value="ECO:0007669"/>
    <property type="project" value="TreeGrafter"/>
</dbReference>
<dbReference type="CDD" id="cd17336">
    <property type="entry name" value="MFS_SLCO_OATP"/>
    <property type="match status" value="1"/>
</dbReference>
<gene>
    <name evidence="12" type="ORF">APICC_04096</name>
</gene>
<dbReference type="SUPFAM" id="SSF103473">
    <property type="entry name" value="MFS general substrate transporter"/>
    <property type="match status" value="1"/>
</dbReference>
<feature type="compositionally biased region" description="Polar residues" evidence="8">
    <location>
        <begin position="1035"/>
        <end position="1046"/>
    </location>
</feature>
<dbReference type="Gene3D" id="1.20.1250.20">
    <property type="entry name" value="MFS general substrate transporter like domains"/>
    <property type="match status" value="1"/>
</dbReference>
<feature type="region of interest" description="Disordered" evidence="8">
    <location>
        <begin position="1009"/>
        <end position="1054"/>
    </location>
</feature>
<evidence type="ECO:0000259" key="11">
    <source>
        <dbReference type="PROSITE" id="PS51465"/>
    </source>
</evidence>
<feature type="chain" id="PRO_5012923593" evidence="10">
    <location>
        <begin position="24"/>
        <end position="1054"/>
    </location>
</feature>
<dbReference type="AlphaFoldDB" id="A0A2A3E725"/>
<feature type="compositionally biased region" description="Polar residues" evidence="8">
    <location>
        <begin position="766"/>
        <end position="778"/>
    </location>
</feature>
<keyword evidence="5 9" id="KW-1133">Transmembrane helix</keyword>
<dbReference type="EMBL" id="KZ288347">
    <property type="protein sequence ID" value="PBC27500.1"/>
    <property type="molecule type" value="Genomic_DNA"/>
</dbReference>
<evidence type="ECO:0000256" key="10">
    <source>
        <dbReference type="SAM" id="SignalP"/>
    </source>
</evidence>
<proteinExistence type="inferred from homology"/>
<protein>
    <submittedName>
        <fullName evidence="12">Solute carrier organic anion transporter family member</fullName>
    </submittedName>
</protein>
<feature type="compositionally biased region" description="Basic and acidic residues" evidence="8">
    <location>
        <begin position="796"/>
        <end position="806"/>
    </location>
</feature>
<evidence type="ECO:0000256" key="6">
    <source>
        <dbReference type="ARBA" id="ARBA00023136"/>
    </source>
</evidence>
<accession>A0A2A3E725</accession>
<organism evidence="12 13">
    <name type="scientific">Apis cerana cerana</name>
    <name type="common">Oriental honeybee</name>
    <dbReference type="NCBI Taxonomy" id="94128"/>
    <lineage>
        <taxon>Eukaryota</taxon>
        <taxon>Metazoa</taxon>
        <taxon>Ecdysozoa</taxon>
        <taxon>Arthropoda</taxon>
        <taxon>Hexapoda</taxon>
        <taxon>Insecta</taxon>
        <taxon>Pterygota</taxon>
        <taxon>Neoptera</taxon>
        <taxon>Endopterygota</taxon>
        <taxon>Hymenoptera</taxon>
        <taxon>Apocrita</taxon>
        <taxon>Aculeata</taxon>
        <taxon>Apoidea</taxon>
        <taxon>Anthophila</taxon>
        <taxon>Apidae</taxon>
        <taxon>Apis</taxon>
    </lineage>
</organism>
<feature type="transmembrane region" description="Helical" evidence="9">
    <location>
        <begin position="418"/>
        <end position="439"/>
    </location>
</feature>
<evidence type="ECO:0000256" key="5">
    <source>
        <dbReference type="ARBA" id="ARBA00022989"/>
    </source>
</evidence>
<dbReference type="PANTHER" id="PTHR11388:SF158">
    <property type="entry name" value="ORGANIC ANION TRANSPORTING POLYPEPTIDE 33EB"/>
    <property type="match status" value="1"/>
</dbReference>
<dbReference type="InterPro" id="IPR002350">
    <property type="entry name" value="Kazal_dom"/>
</dbReference>
<evidence type="ECO:0000256" key="9">
    <source>
        <dbReference type="SAM" id="Phobius"/>
    </source>
</evidence>
<dbReference type="InterPro" id="IPR004156">
    <property type="entry name" value="OATP"/>
</dbReference>
<sequence>MFLINIFGNLQFFFLELLHLVGVNNICQDLSMFLERSTLCHTCDRYERGILPWLLEGTVQNTNRSLLDLAKKFHCFSSCNGFNPIRMAIRAREVIRSDVDGGLAGPANPIPDESIDCGCAQLPCPKLARFATRRLFVGLLSWVGLIQAAAYAYLHMAGPTIARKFQFHPYAMEWVLIVSDLTPFALGVVIAYWGDRIHRAAWIGAIVLLQSVSYFVMIIPHLTHHTRVVEETENVTHMSIYAGNLFLTSVLNAIQHDSRDLCSETSSRIVAKEKEFCYFTLAMIVVVQVVAGIANISYFALGVSYLDDNTKKKHVSGLIGFLISVKIFGILVGCMLAWICLRFDAITLNPVESYREQIGAWWLGLPIFALLLIVEKAAVSLLNNSNNQSIRAPRTVVSQNVGSMDFWPSLGRLITNKILMCQILACTLYIMAIVNFVAFENLIGQSRFHVPKPTGMLLGFEDPISSRLITNILKPSLVALIVVLSGMVISKLKPSARTVIGYSIIVVLLAAGIIFALTAATCDKKPIFGTNKKGSLVLLHYCNRNCRCSDDADFRPVCDNKGIYTFYSPCHAGCTFSEVRNGITTYSECSCVKSVIGKTDAIDGPCTSNRCQFNWVAFEFGILLSCVLIASTFVGDILIILRSVNVQDKAISIGFLMTCIAFIPGKILYDVIANLTCLYWGAQKTSCRIHDGTKLGNYLCYMTGSLLVLCVILKLVVWCLSEDLKLYVQKEGEATSMTEMREMISSTNDATNQQGRSDNESEVIAHQSSSNDTTINVEKSSEDLKKSVKSIYENVRAEDQETEKTPLKYGPLGPGDRRTDSKTSLNQPSQKSKIRNIDSEDDLSSSDEDGKKDSSPKVAYRPLDIDSDVESDLSSVEPRSRKRIMGREYESVYNSDTSSVKNSLKREFPNPDNYGDPRLNRRNIDGSSKTSSFEFSRKREDEPLQKRGDFNEVGIPIVDPVSTKGVKSLIDRYEKVDEEQELAIAGENGSHPEPKIGIPLVAMTQKKSSSINQYSSGFSSLGDSKIPENRPASRESVSPKMSSKGSLGTLHTDF</sequence>
<feature type="compositionally biased region" description="Polar residues" evidence="8">
    <location>
        <begin position="822"/>
        <end position="831"/>
    </location>
</feature>
<feature type="domain" description="Kazal-like" evidence="11">
    <location>
        <begin position="536"/>
        <end position="590"/>
    </location>
</feature>
<dbReference type="PANTHER" id="PTHR11388">
    <property type="entry name" value="ORGANIC ANION TRANSPORTER"/>
    <property type="match status" value="1"/>
</dbReference>
<feature type="transmembrane region" description="Helical" evidence="9">
    <location>
        <begin position="318"/>
        <end position="339"/>
    </location>
</feature>
<dbReference type="STRING" id="94128.A0A2A3E725"/>
<dbReference type="Pfam" id="PF03137">
    <property type="entry name" value="OATP"/>
    <property type="match status" value="1"/>
</dbReference>
<evidence type="ECO:0000256" key="1">
    <source>
        <dbReference type="ARBA" id="ARBA00004651"/>
    </source>
</evidence>
<feature type="signal peptide" evidence="10">
    <location>
        <begin position="1"/>
        <end position="23"/>
    </location>
</feature>
<keyword evidence="13" id="KW-1185">Reference proteome</keyword>
<feature type="compositionally biased region" description="Polar residues" evidence="8">
    <location>
        <begin position="1009"/>
        <end position="1022"/>
    </location>
</feature>
<keyword evidence="3" id="KW-1003">Cell membrane</keyword>
<feature type="transmembrane region" description="Helical" evidence="9">
    <location>
        <begin position="701"/>
        <end position="720"/>
    </location>
</feature>
<dbReference type="PROSITE" id="PS51465">
    <property type="entry name" value="KAZAL_2"/>
    <property type="match status" value="1"/>
</dbReference>
<feature type="transmembrane region" description="Helical" evidence="9">
    <location>
        <begin position="499"/>
        <end position="520"/>
    </location>
</feature>
<keyword evidence="6 9" id="KW-0472">Membrane</keyword>
<comment type="subcellular location">
    <subcellularLocation>
        <location evidence="1">Cell membrane</location>
        <topology evidence="1">Multi-pass membrane protein</topology>
    </subcellularLocation>
</comment>
<keyword evidence="7" id="KW-1015">Disulfide bond</keyword>
<evidence type="ECO:0000256" key="2">
    <source>
        <dbReference type="ARBA" id="ARBA00009657"/>
    </source>
</evidence>
<dbReference type="SUPFAM" id="SSF100895">
    <property type="entry name" value="Kazal-type serine protease inhibitors"/>
    <property type="match status" value="1"/>
</dbReference>
<evidence type="ECO:0000313" key="13">
    <source>
        <dbReference type="Proteomes" id="UP000242457"/>
    </source>
</evidence>
<feature type="transmembrane region" description="Helical" evidence="9">
    <location>
        <begin position="472"/>
        <end position="492"/>
    </location>
</feature>
<keyword evidence="10" id="KW-0732">Signal</keyword>
<feature type="transmembrane region" description="Helical" evidence="9">
    <location>
        <begin position="278"/>
        <end position="306"/>
    </location>
</feature>
<dbReference type="Proteomes" id="UP000242457">
    <property type="component" value="Unassembled WGS sequence"/>
</dbReference>
<feature type="transmembrane region" description="Helical" evidence="9">
    <location>
        <begin position="653"/>
        <end position="681"/>
    </location>
</feature>
<evidence type="ECO:0000256" key="7">
    <source>
        <dbReference type="ARBA" id="ARBA00023157"/>
    </source>
</evidence>
<evidence type="ECO:0000256" key="3">
    <source>
        <dbReference type="ARBA" id="ARBA00022475"/>
    </source>
</evidence>
<dbReference type="GO" id="GO:0043252">
    <property type="term" value="P:sodium-independent organic anion transport"/>
    <property type="evidence" value="ECO:0007669"/>
    <property type="project" value="TreeGrafter"/>
</dbReference>
<keyword evidence="4 9" id="KW-0812">Transmembrane</keyword>
<feature type="compositionally biased region" description="Polar residues" evidence="8">
    <location>
        <begin position="925"/>
        <end position="934"/>
    </location>
</feature>
<feature type="region of interest" description="Disordered" evidence="8">
    <location>
        <begin position="796"/>
        <end position="948"/>
    </location>
</feature>
<feature type="region of interest" description="Disordered" evidence="8">
    <location>
        <begin position="745"/>
        <end position="781"/>
    </location>
</feature>
<feature type="compositionally biased region" description="Polar residues" evidence="8">
    <location>
        <begin position="745"/>
        <end position="756"/>
    </location>
</feature>
<evidence type="ECO:0000313" key="12">
    <source>
        <dbReference type="EMBL" id="PBC27500.1"/>
    </source>
</evidence>